<accession>A0A9D1TAV9</accession>
<feature type="transmembrane region" description="Helical" evidence="1">
    <location>
        <begin position="188"/>
        <end position="214"/>
    </location>
</feature>
<protein>
    <submittedName>
        <fullName evidence="2">Uncharacterized protein</fullName>
    </submittedName>
</protein>
<name>A0A9D1TAV9_9FIRM</name>
<keyword evidence="1" id="KW-1133">Transmembrane helix</keyword>
<dbReference type="Proteomes" id="UP000824169">
    <property type="component" value="Unassembled WGS sequence"/>
</dbReference>
<sequence length="276" mass="29957">MLGKLWKHEWKANCRLLLAVHLALLAMGLVGYLIQGILQTGPVTSVIGGLYILLFFLLAAAAFLLTHILMIIRYYRNFFTAEGYLVHTLPVGPGSKLLAKCLNHLVWSLINQVCVVSAVMLVIAAVPSEEQMESLLEILPEAAKAMGFSSVPSMLAVLTGLILLMLFSAILMFYAAISLGSLFPSHRILGSVLCWLGLWIANQIVNVVMMVSVFGPYAGMEGTITQAGEIQVTLPPPQVTEIIGTFLGTVAAVTAVMGAIYYLISYFVLSKRLNLQ</sequence>
<reference evidence="2" key="1">
    <citation type="submission" date="2020-10" db="EMBL/GenBank/DDBJ databases">
        <authorList>
            <person name="Gilroy R."/>
        </authorList>
    </citation>
    <scope>NUCLEOTIDE SEQUENCE</scope>
    <source>
        <strain evidence="2">CHK188-20938</strain>
    </source>
</reference>
<feature type="transmembrane region" description="Helical" evidence="1">
    <location>
        <begin position="242"/>
        <end position="269"/>
    </location>
</feature>
<dbReference type="AlphaFoldDB" id="A0A9D1TAV9"/>
<keyword evidence="1" id="KW-0812">Transmembrane</keyword>
<evidence type="ECO:0000313" key="2">
    <source>
        <dbReference type="EMBL" id="HIV26244.1"/>
    </source>
</evidence>
<comment type="caution">
    <text evidence="2">The sequence shown here is derived from an EMBL/GenBank/DDBJ whole genome shotgun (WGS) entry which is preliminary data.</text>
</comment>
<evidence type="ECO:0000256" key="1">
    <source>
        <dbReference type="SAM" id="Phobius"/>
    </source>
</evidence>
<gene>
    <name evidence="2" type="ORF">IAB71_10785</name>
</gene>
<reference evidence="2" key="2">
    <citation type="journal article" date="2021" name="PeerJ">
        <title>Extensive microbial diversity within the chicken gut microbiome revealed by metagenomics and culture.</title>
        <authorList>
            <person name="Gilroy R."/>
            <person name="Ravi A."/>
            <person name="Getino M."/>
            <person name="Pursley I."/>
            <person name="Horton D.L."/>
            <person name="Alikhan N.F."/>
            <person name="Baker D."/>
            <person name="Gharbi K."/>
            <person name="Hall N."/>
            <person name="Watson M."/>
            <person name="Adriaenssens E.M."/>
            <person name="Foster-Nyarko E."/>
            <person name="Jarju S."/>
            <person name="Secka A."/>
            <person name="Antonio M."/>
            <person name="Oren A."/>
            <person name="Chaudhuri R.R."/>
            <person name="La Ragione R."/>
            <person name="Hildebrand F."/>
            <person name="Pallen M.J."/>
        </authorList>
    </citation>
    <scope>NUCLEOTIDE SEQUENCE</scope>
    <source>
        <strain evidence="2">CHK188-20938</strain>
    </source>
</reference>
<feature type="transmembrane region" description="Helical" evidence="1">
    <location>
        <begin position="46"/>
        <end position="72"/>
    </location>
</feature>
<feature type="transmembrane region" description="Helical" evidence="1">
    <location>
        <begin position="105"/>
        <end position="126"/>
    </location>
</feature>
<proteinExistence type="predicted"/>
<dbReference type="EMBL" id="DVOO01000031">
    <property type="protein sequence ID" value="HIV26244.1"/>
    <property type="molecule type" value="Genomic_DNA"/>
</dbReference>
<organism evidence="2 3">
    <name type="scientific">Candidatus Scatomonas pullistercoris</name>
    <dbReference type="NCBI Taxonomy" id="2840920"/>
    <lineage>
        <taxon>Bacteria</taxon>
        <taxon>Bacillati</taxon>
        <taxon>Bacillota</taxon>
        <taxon>Clostridia</taxon>
        <taxon>Lachnospirales</taxon>
        <taxon>Lachnospiraceae</taxon>
        <taxon>Lachnospiraceae incertae sedis</taxon>
        <taxon>Candidatus Scatomonas</taxon>
    </lineage>
</organism>
<evidence type="ECO:0000313" key="3">
    <source>
        <dbReference type="Proteomes" id="UP000824169"/>
    </source>
</evidence>
<feature type="transmembrane region" description="Helical" evidence="1">
    <location>
        <begin position="12"/>
        <end position="34"/>
    </location>
</feature>
<feature type="transmembrane region" description="Helical" evidence="1">
    <location>
        <begin position="154"/>
        <end position="176"/>
    </location>
</feature>
<keyword evidence="1" id="KW-0472">Membrane</keyword>